<dbReference type="Proteomes" id="UP000561045">
    <property type="component" value="Unassembled WGS sequence"/>
</dbReference>
<dbReference type="EMBL" id="JACIET010000001">
    <property type="protein sequence ID" value="MBB4012314.1"/>
    <property type="molecule type" value="Genomic_DNA"/>
</dbReference>
<keyword evidence="2" id="KW-0378">Hydrolase</keyword>
<dbReference type="Gene3D" id="3.40.50.1820">
    <property type="entry name" value="alpha/beta hydrolase"/>
    <property type="match status" value="1"/>
</dbReference>
<evidence type="ECO:0000259" key="1">
    <source>
        <dbReference type="Pfam" id="PF12146"/>
    </source>
</evidence>
<feature type="domain" description="Serine aminopeptidase S33" evidence="1">
    <location>
        <begin position="29"/>
        <end position="130"/>
    </location>
</feature>
<proteinExistence type="predicted"/>
<comment type="caution">
    <text evidence="2">The sequence shown here is derived from an EMBL/GenBank/DDBJ whole genome shotgun (WGS) entry which is preliminary data.</text>
</comment>
<dbReference type="InterPro" id="IPR022742">
    <property type="entry name" value="Hydrolase_4"/>
</dbReference>
<protein>
    <submittedName>
        <fullName evidence="2">Exosortase A-associated hydrolase 2</fullName>
    </submittedName>
</protein>
<gene>
    <name evidence="2" type="ORF">GGR36_001622</name>
</gene>
<organism evidence="2 3">
    <name type="scientific">Niveibacterium umoris</name>
    <dbReference type="NCBI Taxonomy" id="1193620"/>
    <lineage>
        <taxon>Bacteria</taxon>
        <taxon>Pseudomonadati</taxon>
        <taxon>Pseudomonadota</taxon>
        <taxon>Betaproteobacteria</taxon>
        <taxon>Rhodocyclales</taxon>
        <taxon>Rhodocyclaceae</taxon>
        <taxon>Niveibacterium</taxon>
    </lineage>
</organism>
<sequence>MRFEPHGVPARGRLVLLQPFAEEANKSRRQLADIARTAAAAGWNVVLGDYLGTGDSAGDFGDATWRDWVDDVALFANLAGASSLPLVLCALRLGALLADEAVRGGLRPTALVAINPVVSGKQALTQFLRLGAASELAQDTTARIDTRFLRQRLSAGESVEIAGYALSPALANELESAEFAPNSMVSRLGWIEVGPDAEVLSPAAARQLAKIHETGGAQVATATLKGPAFWQTQEIERVPDLAQTCLAMLQELTGVPAQ</sequence>
<dbReference type="InterPro" id="IPR029058">
    <property type="entry name" value="AB_hydrolase_fold"/>
</dbReference>
<keyword evidence="3" id="KW-1185">Reference proteome</keyword>
<dbReference type="AlphaFoldDB" id="A0A840BJ01"/>
<evidence type="ECO:0000313" key="2">
    <source>
        <dbReference type="EMBL" id="MBB4012314.1"/>
    </source>
</evidence>
<dbReference type="InterPro" id="IPR017532">
    <property type="entry name" value="Hydrolase-2_PEP"/>
</dbReference>
<dbReference type="SUPFAM" id="SSF53474">
    <property type="entry name" value="alpha/beta-Hydrolases"/>
    <property type="match status" value="1"/>
</dbReference>
<evidence type="ECO:0000313" key="3">
    <source>
        <dbReference type="Proteomes" id="UP000561045"/>
    </source>
</evidence>
<name>A0A840BJ01_9RHOO</name>
<dbReference type="GO" id="GO:0016787">
    <property type="term" value="F:hydrolase activity"/>
    <property type="evidence" value="ECO:0007669"/>
    <property type="project" value="UniProtKB-KW"/>
</dbReference>
<accession>A0A840BJ01</accession>
<dbReference type="Pfam" id="PF12146">
    <property type="entry name" value="Hydrolase_4"/>
    <property type="match status" value="1"/>
</dbReference>
<dbReference type="NCBIfam" id="TIGR03101">
    <property type="entry name" value="hydr2_PEP"/>
    <property type="match status" value="1"/>
</dbReference>
<reference evidence="2 3" key="1">
    <citation type="submission" date="2020-08" db="EMBL/GenBank/DDBJ databases">
        <title>Genomic Encyclopedia of Type Strains, Phase IV (KMG-IV): sequencing the most valuable type-strain genomes for metagenomic binning, comparative biology and taxonomic classification.</title>
        <authorList>
            <person name="Goeker M."/>
        </authorList>
    </citation>
    <scope>NUCLEOTIDE SEQUENCE [LARGE SCALE GENOMIC DNA]</scope>
    <source>
        <strain evidence="2 3">DSM 106739</strain>
    </source>
</reference>